<name>A0ABV5ZC97_9GAMM</name>
<accession>A0ABV5ZC97</accession>
<dbReference type="EMBL" id="JBHLZN010000003">
    <property type="protein sequence ID" value="MFB9886911.1"/>
    <property type="molecule type" value="Genomic_DNA"/>
</dbReference>
<evidence type="ECO:0000256" key="1">
    <source>
        <dbReference type="ARBA" id="ARBA00022723"/>
    </source>
</evidence>
<dbReference type="Proteomes" id="UP001589628">
    <property type="component" value="Unassembled WGS sequence"/>
</dbReference>
<dbReference type="Gene3D" id="3.10.180.10">
    <property type="entry name" value="2,3-Dihydroxybiphenyl 1,2-Dioxygenase, domain 1"/>
    <property type="match status" value="1"/>
</dbReference>
<dbReference type="RefSeq" id="WP_027312262.1">
    <property type="nucleotide sequence ID" value="NZ_JAUESS010000001.1"/>
</dbReference>
<evidence type="ECO:0000259" key="2">
    <source>
        <dbReference type="PROSITE" id="PS51819"/>
    </source>
</evidence>
<feature type="domain" description="VOC" evidence="2">
    <location>
        <begin position="7"/>
        <end position="130"/>
    </location>
</feature>
<dbReference type="SUPFAM" id="SSF54593">
    <property type="entry name" value="Glyoxalase/Bleomycin resistance protein/Dihydroxybiphenyl dioxygenase"/>
    <property type="match status" value="1"/>
</dbReference>
<dbReference type="PANTHER" id="PTHR36113">
    <property type="entry name" value="LYASE, PUTATIVE-RELATED-RELATED"/>
    <property type="match status" value="1"/>
</dbReference>
<dbReference type="InterPro" id="IPR004360">
    <property type="entry name" value="Glyas_Fos-R_dOase_dom"/>
</dbReference>
<reference evidence="3 4" key="1">
    <citation type="submission" date="2024-09" db="EMBL/GenBank/DDBJ databases">
        <authorList>
            <person name="Sun Q."/>
            <person name="Mori K."/>
        </authorList>
    </citation>
    <scope>NUCLEOTIDE SEQUENCE [LARGE SCALE GENOMIC DNA]</scope>
    <source>
        <strain evidence="3 4">ATCC 51285</strain>
    </source>
</reference>
<dbReference type="PANTHER" id="PTHR36113:SF6">
    <property type="entry name" value="FOSFOMYCIN RESISTANCE PROTEIN FOSX"/>
    <property type="match status" value="1"/>
</dbReference>
<evidence type="ECO:0000313" key="4">
    <source>
        <dbReference type="Proteomes" id="UP001589628"/>
    </source>
</evidence>
<evidence type="ECO:0000313" key="3">
    <source>
        <dbReference type="EMBL" id="MFB9886911.1"/>
    </source>
</evidence>
<keyword evidence="4" id="KW-1185">Reference proteome</keyword>
<dbReference type="InterPro" id="IPR051332">
    <property type="entry name" value="Fosfomycin_Res_Enzymes"/>
</dbReference>
<dbReference type="InterPro" id="IPR037523">
    <property type="entry name" value="VOC_core"/>
</dbReference>
<protein>
    <submittedName>
        <fullName evidence="3">VOC family protein</fullName>
    </submittedName>
</protein>
<gene>
    <name evidence="3" type="ORF">ACFFLH_10840</name>
</gene>
<organism evidence="3 4">
    <name type="scientific">Balneatrix alpica</name>
    <dbReference type="NCBI Taxonomy" id="75684"/>
    <lineage>
        <taxon>Bacteria</taxon>
        <taxon>Pseudomonadati</taxon>
        <taxon>Pseudomonadota</taxon>
        <taxon>Gammaproteobacteria</taxon>
        <taxon>Oceanospirillales</taxon>
        <taxon>Balneatrichaceae</taxon>
        <taxon>Balneatrix</taxon>
    </lineage>
</organism>
<keyword evidence="1" id="KW-0479">Metal-binding</keyword>
<comment type="caution">
    <text evidence="3">The sequence shown here is derived from an EMBL/GenBank/DDBJ whole genome shotgun (WGS) entry which is preliminary data.</text>
</comment>
<dbReference type="PROSITE" id="PS51819">
    <property type="entry name" value="VOC"/>
    <property type="match status" value="1"/>
</dbReference>
<proteinExistence type="predicted"/>
<dbReference type="InterPro" id="IPR029068">
    <property type="entry name" value="Glyas_Bleomycin-R_OHBP_Dase"/>
</dbReference>
<dbReference type="Pfam" id="PF00903">
    <property type="entry name" value="Glyoxalase"/>
    <property type="match status" value="1"/>
</dbReference>
<sequence>MKALTKGIHHVGLTVSNLEASAKFFTEQLGWSEVKRNPDYPAIFVSDGHVMLTLWASKTESAIPFDRKANVGLHHLALLVEKEVQLNQLHDQFVSSGIEIEFGPELVKSGPAKHLMCYDPSGIRVEFFWAGA</sequence>